<name>A0ACC0UD59_9AGAM</name>
<accession>A0ACC0UD59</accession>
<gene>
    <name evidence="1" type="ORF">F5148DRAFT_741899</name>
</gene>
<evidence type="ECO:0000313" key="2">
    <source>
        <dbReference type="Proteomes" id="UP001207468"/>
    </source>
</evidence>
<protein>
    <submittedName>
        <fullName evidence="1">Uncharacterized protein</fullName>
    </submittedName>
</protein>
<sequence length="1147" mass="123360">MGSRQLTPDTRIASPTSYRPHLFSFSSMSSFPVSVKATTNSEAASFAYPSQSSNPVPTRPGLNVVFLDCHTGSLISFKTFDILFDSSEWDRFASAIESDTLFPNTYVLIATQQGRAGVVSNITDRGRRAIHLLGGFAFQNVDCAKITAWAFVGQHGAGIGTSLDSFSFDARSAELSSIELTDMPPSCRTHVIRATSNGTGYISARILYDNVEFVGSGSNGLNVVVIDPASATVQHVSSFGSSPSDANAFAQLVESKPANWIFAVAFKAFSPSLLSPPIKRALESIGSKVVSGPVSNGMSWVVIGSRTFDDTGVSEVSSQGPSSQANYYFDADADREGQASFILECRGAYNVSLDIVVDGCVLESFKAGPNYNLRIAAISPYTGIVCGHQAYDVRELSDQKSLTEFVEQIPLGYLTAIVYQPPDGFTFPAALGKLLSLMSQLPIELVLPGTMYGLLYRKGSGPARSFYRNISQSADGWSGADTFALTCRVFLTRRPPISRIEAFSAGFFAGNRAYVTIDMRTVEFSRDNRGLNVVAFNGYGTVVNIASFDTWANQTAADRFASLIEELPAGTGVAVVIVDEGTHRLNGRAIQAIKSLGGSKLGSVAYRGSYALIGCKGRSAGCVAEAFSPSGSLGALVKSYTPGAEPGPSDKGNWLSISTYSSSHNNHILLDGVEITPDTTFGLGIQLLAVGQQYPVVDEVLGDNVEGLIEAMREHTQTVYAMYIPGSCSGTRAATILRSFLGSTKTDDLNGKGRIVVGVPGGGSGSALEHMFVEEPVSISFWTGPFVSATTSHTRPRRVKRFQWVVGLGAIGAVVGLLAYIGLFFFQDSKEKDKPAPISGPTAPTTPSTAAPEGVTVSNPIDPPPKDVSKVVRRGLFIAVDSCRQITEPGRGGDPKVTTIGDFKGAAYPNVEKIRAFYANKDGGTFMQSTVFLNDDPSTPAALWPTVANVQEHVRQLVRDTKDGEVALVHIWSHGTSGGPSLPREKPPPGVRNPYNDAVTLARTELQSMIANLSTRINFTFVFNCCHSGRWLGPQEQVPRGIALAGAREDRALSLKLTSDPFGLHNPTLSLHFLLSRCKTGPFPTYEEIRKQIEDTLNRWVKPLLLELKDDDGNRLYDDSTATLYILLQYNPSITDPKRLRWLDAIS</sequence>
<evidence type="ECO:0000313" key="1">
    <source>
        <dbReference type="EMBL" id="KAI9509563.1"/>
    </source>
</evidence>
<comment type="caution">
    <text evidence="1">The sequence shown here is derived from an EMBL/GenBank/DDBJ whole genome shotgun (WGS) entry which is preliminary data.</text>
</comment>
<organism evidence="1 2">
    <name type="scientific">Russula earlei</name>
    <dbReference type="NCBI Taxonomy" id="71964"/>
    <lineage>
        <taxon>Eukaryota</taxon>
        <taxon>Fungi</taxon>
        <taxon>Dikarya</taxon>
        <taxon>Basidiomycota</taxon>
        <taxon>Agaricomycotina</taxon>
        <taxon>Agaricomycetes</taxon>
        <taxon>Russulales</taxon>
        <taxon>Russulaceae</taxon>
        <taxon>Russula</taxon>
    </lineage>
</organism>
<proteinExistence type="predicted"/>
<dbReference type="EMBL" id="JAGFNK010000061">
    <property type="protein sequence ID" value="KAI9509563.1"/>
    <property type="molecule type" value="Genomic_DNA"/>
</dbReference>
<dbReference type="Proteomes" id="UP001207468">
    <property type="component" value="Unassembled WGS sequence"/>
</dbReference>
<reference evidence="1" key="1">
    <citation type="submission" date="2021-03" db="EMBL/GenBank/DDBJ databases">
        <title>Evolutionary priming and transition to the ectomycorrhizal habit in an iconic lineage of mushroom-forming fungi: is preadaptation a requirement?</title>
        <authorList>
            <consortium name="DOE Joint Genome Institute"/>
            <person name="Looney B.P."/>
            <person name="Miyauchi S."/>
            <person name="Morin E."/>
            <person name="Drula E."/>
            <person name="Courty P.E."/>
            <person name="Chicoki N."/>
            <person name="Fauchery L."/>
            <person name="Kohler A."/>
            <person name="Kuo A."/>
            <person name="LaButti K."/>
            <person name="Pangilinan J."/>
            <person name="Lipzen A."/>
            <person name="Riley R."/>
            <person name="Andreopoulos W."/>
            <person name="He G."/>
            <person name="Johnson J."/>
            <person name="Barry K.W."/>
            <person name="Grigoriev I.V."/>
            <person name="Nagy L."/>
            <person name="Hibbett D."/>
            <person name="Henrissat B."/>
            <person name="Matheny P.B."/>
            <person name="Labbe J."/>
            <person name="Martin A.F."/>
        </authorList>
    </citation>
    <scope>NUCLEOTIDE SEQUENCE</scope>
    <source>
        <strain evidence="1">BPL698</strain>
    </source>
</reference>
<keyword evidence="2" id="KW-1185">Reference proteome</keyword>